<comment type="caution">
    <text evidence="2">The sequence shown here is derived from an EMBL/GenBank/DDBJ whole genome shotgun (WGS) entry which is preliminary data.</text>
</comment>
<evidence type="ECO:0000313" key="2">
    <source>
        <dbReference type="EMBL" id="GBF97843.1"/>
    </source>
</evidence>
<accession>A0A2V0PIR3</accession>
<dbReference type="Gene3D" id="3.10.450.50">
    <property type="match status" value="1"/>
</dbReference>
<protein>
    <submittedName>
        <fullName evidence="2">Uncharacterized protein</fullName>
    </submittedName>
</protein>
<organism evidence="2 3">
    <name type="scientific">Raphidocelis subcapitata</name>
    <dbReference type="NCBI Taxonomy" id="307507"/>
    <lineage>
        <taxon>Eukaryota</taxon>
        <taxon>Viridiplantae</taxon>
        <taxon>Chlorophyta</taxon>
        <taxon>core chlorophytes</taxon>
        <taxon>Chlorophyceae</taxon>
        <taxon>CS clade</taxon>
        <taxon>Sphaeropleales</taxon>
        <taxon>Selenastraceae</taxon>
        <taxon>Raphidocelis</taxon>
    </lineage>
</organism>
<feature type="compositionally biased region" description="Low complexity" evidence="1">
    <location>
        <begin position="116"/>
        <end position="135"/>
    </location>
</feature>
<dbReference type="InParanoid" id="A0A2V0PIR3"/>
<gene>
    <name evidence="2" type="ORF">Rsub_11193</name>
</gene>
<dbReference type="SUPFAM" id="SSF54427">
    <property type="entry name" value="NTF2-like"/>
    <property type="match status" value="1"/>
</dbReference>
<dbReference type="AlphaFoldDB" id="A0A2V0PIR3"/>
<proteinExistence type="predicted"/>
<reference evidence="2 3" key="1">
    <citation type="journal article" date="2018" name="Sci. Rep.">
        <title>Raphidocelis subcapitata (=Pseudokirchneriella subcapitata) provides an insight into genome evolution and environmental adaptations in the Sphaeropleales.</title>
        <authorList>
            <person name="Suzuki S."/>
            <person name="Yamaguchi H."/>
            <person name="Nakajima N."/>
            <person name="Kawachi M."/>
        </authorList>
    </citation>
    <scope>NUCLEOTIDE SEQUENCE [LARGE SCALE GENOMIC DNA]</scope>
    <source>
        <strain evidence="2 3">NIES-35</strain>
    </source>
</reference>
<dbReference type="OrthoDB" id="534258at2759"/>
<evidence type="ECO:0000256" key="1">
    <source>
        <dbReference type="SAM" id="MobiDB-lite"/>
    </source>
</evidence>
<sequence>MGHARKFGRGDYVGMMLTTLAAIPDFNWGAATTGDVADDGYCVVVVRASGHHTGGDLRLPGRDPLPPSGRHFCLAEEVHKLKVEHGKVKEILVLPNKGAGPSALYAALGGKPRTPEPAAAPAAAPAAGDAPLPMP</sequence>
<dbReference type="InterPro" id="IPR032710">
    <property type="entry name" value="NTF2-like_dom_sf"/>
</dbReference>
<dbReference type="Proteomes" id="UP000247498">
    <property type="component" value="Unassembled WGS sequence"/>
</dbReference>
<evidence type="ECO:0000313" key="3">
    <source>
        <dbReference type="Proteomes" id="UP000247498"/>
    </source>
</evidence>
<dbReference type="EMBL" id="BDRX01000109">
    <property type="protein sequence ID" value="GBF97843.1"/>
    <property type="molecule type" value="Genomic_DNA"/>
</dbReference>
<name>A0A2V0PIR3_9CHLO</name>
<keyword evidence="3" id="KW-1185">Reference proteome</keyword>
<feature type="region of interest" description="Disordered" evidence="1">
    <location>
        <begin position="107"/>
        <end position="135"/>
    </location>
</feature>